<evidence type="ECO:0000313" key="2">
    <source>
        <dbReference type="EMBL" id="KAL3094368.1"/>
    </source>
</evidence>
<evidence type="ECO:0000313" key="3">
    <source>
        <dbReference type="Proteomes" id="UP001620626"/>
    </source>
</evidence>
<feature type="region of interest" description="Disordered" evidence="1">
    <location>
        <begin position="176"/>
        <end position="231"/>
    </location>
</feature>
<dbReference type="AlphaFoldDB" id="A0ABD2JUT5"/>
<protein>
    <submittedName>
        <fullName evidence="2">Uncharacterized protein</fullName>
    </submittedName>
</protein>
<dbReference type="EMBL" id="JBICBT010000899">
    <property type="protein sequence ID" value="KAL3094368.1"/>
    <property type="molecule type" value="Genomic_DNA"/>
</dbReference>
<comment type="caution">
    <text evidence="2">The sequence shown here is derived from an EMBL/GenBank/DDBJ whole genome shotgun (WGS) entry which is preliminary data.</text>
</comment>
<sequence>MPNYAIPSGQGNQQHLTAKAINSNRQMFNEALVGHNSSQTKQTNRDKIMTQIMVERNTMSAQGVHQISLNPEPAYALSAVSNSALIRPDQLIGTHSSKKLFESNLSAPAEDVQYFSNKEFKSDKTHLINSFNQQQGLLQHSPLDSDYHLNNPFGASSSSQMQQNPSNYFHYQNVPHDSANIDQSEGKTKNKEQMANENEKRKMKRPIVEHEAAKSEAKAKMEKRTKKSGTRNSGTTVRFCWRIAGTEFNQSKGNAMYGEMISEIDEQIGTAFGQSLLNELIGKESSEDFSKTRVLFFYSRFYRKLIGLLEAPYKKSDAYKYKDLPEKSQRVALIVWLIEAKKHLYREFASSLRLINSTCRNKINTLLIDSDRIEQWKEEMNLVFFAVEMTVAPLIGGNVLESRSELLKQIVQQQKHRVPDQGEGGKAGLEANCVADQCNNGTAASAGVCFRDAKTYEDKSWNMIKQFLIKSVYQLNELIKQWEQNANAKMMDKSRANANSYDIFTEKCNGNENERN</sequence>
<gene>
    <name evidence="2" type="ORF">niasHT_026790</name>
</gene>
<reference evidence="2 3" key="1">
    <citation type="submission" date="2024-10" db="EMBL/GenBank/DDBJ databases">
        <authorList>
            <person name="Kim D."/>
        </authorList>
    </citation>
    <scope>NUCLEOTIDE SEQUENCE [LARGE SCALE GENOMIC DNA]</scope>
    <source>
        <strain evidence="2">BH-2024</strain>
    </source>
</reference>
<organism evidence="2 3">
    <name type="scientific">Heterodera trifolii</name>
    <dbReference type="NCBI Taxonomy" id="157864"/>
    <lineage>
        <taxon>Eukaryota</taxon>
        <taxon>Metazoa</taxon>
        <taxon>Ecdysozoa</taxon>
        <taxon>Nematoda</taxon>
        <taxon>Chromadorea</taxon>
        <taxon>Rhabditida</taxon>
        <taxon>Tylenchina</taxon>
        <taxon>Tylenchomorpha</taxon>
        <taxon>Tylenchoidea</taxon>
        <taxon>Heteroderidae</taxon>
        <taxon>Heteroderinae</taxon>
        <taxon>Heterodera</taxon>
    </lineage>
</organism>
<feature type="compositionally biased region" description="Basic and acidic residues" evidence="1">
    <location>
        <begin position="184"/>
        <end position="222"/>
    </location>
</feature>
<name>A0ABD2JUT5_9BILA</name>
<keyword evidence="3" id="KW-1185">Reference proteome</keyword>
<accession>A0ABD2JUT5</accession>
<evidence type="ECO:0000256" key="1">
    <source>
        <dbReference type="SAM" id="MobiDB-lite"/>
    </source>
</evidence>
<dbReference type="Proteomes" id="UP001620626">
    <property type="component" value="Unassembled WGS sequence"/>
</dbReference>
<proteinExistence type="predicted"/>